<feature type="compositionally biased region" description="Low complexity" evidence="1">
    <location>
        <begin position="489"/>
        <end position="499"/>
    </location>
</feature>
<dbReference type="InterPro" id="IPR011993">
    <property type="entry name" value="PH-like_dom_sf"/>
</dbReference>
<dbReference type="Pfam" id="PF02893">
    <property type="entry name" value="GRAM"/>
    <property type="match status" value="2"/>
</dbReference>
<dbReference type="Gene3D" id="2.30.29.30">
    <property type="entry name" value="Pleckstrin-homology domain (PH domain)/Phosphotyrosine-binding domain (PTB)"/>
    <property type="match status" value="2"/>
</dbReference>
<dbReference type="Proteomes" id="UP000192223">
    <property type="component" value="Unplaced"/>
</dbReference>
<dbReference type="GO" id="GO:0032366">
    <property type="term" value="P:intracellular sterol transport"/>
    <property type="evidence" value="ECO:0007669"/>
    <property type="project" value="TreeGrafter"/>
</dbReference>
<feature type="region of interest" description="Disordered" evidence="1">
    <location>
        <begin position="16"/>
        <end position="49"/>
    </location>
</feature>
<feature type="compositionally biased region" description="Low complexity" evidence="1">
    <location>
        <begin position="309"/>
        <end position="321"/>
    </location>
</feature>
<keyword evidence="2" id="KW-0472">Membrane</keyword>
<dbReference type="GO" id="GO:0005886">
    <property type="term" value="C:plasma membrane"/>
    <property type="evidence" value="ECO:0007669"/>
    <property type="project" value="TreeGrafter"/>
</dbReference>
<evidence type="ECO:0000313" key="5">
    <source>
        <dbReference type="RefSeq" id="XP_025831581.1"/>
    </source>
</evidence>
<dbReference type="RefSeq" id="XP_025831581.1">
    <property type="nucleotide sequence ID" value="XM_025975796.1"/>
</dbReference>
<dbReference type="AlphaFoldDB" id="A0A7F5R6I2"/>
<feature type="region of interest" description="Disordered" evidence="1">
    <location>
        <begin position="309"/>
        <end position="335"/>
    </location>
</feature>
<evidence type="ECO:0000256" key="2">
    <source>
        <dbReference type="SAM" id="Phobius"/>
    </source>
</evidence>
<dbReference type="GO" id="GO:0140268">
    <property type="term" value="C:endoplasmic reticulum-plasma membrane contact site"/>
    <property type="evidence" value="ECO:0007669"/>
    <property type="project" value="TreeGrafter"/>
</dbReference>
<keyword evidence="2" id="KW-1133">Transmembrane helix</keyword>
<dbReference type="KEGG" id="apln:108741638"/>
<dbReference type="PANTHER" id="PTHR23319:SF13">
    <property type="entry name" value="GRAM DOMAIN-CONTAINING PROTEIN"/>
    <property type="match status" value="1"/>
</dbReference>
<evidence type="ECO:0000256" key="1">
    <source>
        <dbReference type="SAM" id="MobiDB-lite"/>
    </source>
</evidence>
<evidence type="ECO:0000259" key="3">
    <source>
        <dbReference type="SMART" id="SM00568"/>
    </source>
</evidence>
<keyword evidence="2" id="KW-0812">Transmembrane</keyword>
<feature type="compositionally biased region" description="Polar residues" evidence="1">
    <location>
        <begin position="326"/>
        <end position="335"/>
    </location>
</feature>
<dbReference type="SMART" id="SM00568">
    <property type="entry name" value="GRAM"/>
    <property type="match status" value="2"/>
</dbReference>
<proteinExistence type="predicted"/>
<sequence length="505" mass="56049">MLLFCFRGNIKQLSSSAPTMTAQARTPEPPSPKATTKEDKLPTTSKARQKKFHRHFPTVDLDEKVLNYYSCALIGDILLQGHLYITKNYFAFYSNVFGYVTKLLIPLLTVEKITKERTAKIIPNAVGVVTSEDKHVFGSLMSRDNTFRLMIKVWDAARNSAMQNSLHVEEELLVSSCIHYLQFSTQFHGVFFLPDYSCALIGDILLQGHLYITKNYFAFYSNVFGYVTKLLIPLLTVEKITKERTAKIIPNAVGVVTSEDKHVFGSLMSRDNTFRLMIKVWDAARNSAMQNSLHVEEELLAAAVPSECSDSSKSSESGNESGIADSGTTTTFETMGNSTRIKKIPPLTPAKLLKSESADGKRSGSYTSFFMYRIPTHTLLLCISTFLLLILFLSASVLLYRIGKVQNKYNLALQENFIVSEGKDVYSELLQWQAQLHSKSAGAVHNFLDSNLDQLAKVRQSLEALSSLLVVEASNANKSSKSDSPKTPPSSSSSSSSSSETQNNS</sequence>
<keyword evidence="4" id="KW-1185">Reference proteome</keyword>
<accession>A0A7F5R6I2</accession>
<dbReference type="InterPro" id="IPR004182">
    <property type="entry name" value="GRAM"/>
</dbReference>
<dbReference type="GO" id="GO:0005789">
    <property type="term" value="C:endoplasmic reticulum membrane"/>
    <property type="evidence" value="ECO:0007669"/>
    <property type="project" value="TreeGrafter"/>
</dbReference>
<dbReference type="PANTHER" id="PTHR23319">
    <property type="entry name" value="GRAM DOMAIN CONTAINING 1B, ISOFORM E"/>
    <property type="match status" value="1"/>
</dbReference>
<feature type="transmembrane region" description="Helical" evidence="2">
    <location>
        <begin position="378"/>
        <end position="400"/>
    </location>
</feature>
<dbReference type="GO" id="GO:0120015">
    <property type="term" value="F:sterol transfer activity"/>
    <property type="evidence" value="ECO:0007669"/>
    <property type="project" value="TreeGrafter"/>
</dbReference>
<name>A0A7F5R6I2_AGRPL</name>
<protein>
    <submittedName>
        <fullName evidence="5">GRAM domain-containing protein 2B</fullName>
    </submittedName>
</protein>
<gene>
    <name evidence="5" type="primary">LOC108741638</name>
</gene>
<evidence type="ECO:0000313" key="4">
    <source>
        <dbReference type="Proteomes" id="UP000192223"/>
    </source>
</evidence>
<dbReference type="GO" id="GO:0032934">
    <property type="term" value="F:sterol binding"/>
    <property type="evidence" value="ECO:0007669"/>
    <property type="project" value="TreeGrafter"/>
</dbReference>
<dbReference type="GeneID" id="108741638"/>
<dbReference type="OrthoDB" id="74360at2759"/>
<feature type="region of interest" description="Disordered" evidence="1">
    <location>
        <begin position="475"/>
        <end position="505"/>
    </location>
</feature>
<feature type="domain" description="GRAM" evidence="3">
    <location>
        <begin position="50"/>
        <end position="117"/>
    </location>
</feature>
<dbReference type="InterPro" id="IPR051482">
    <property type="entry name" value="Cholesterol_transport"/>
</dbReference>
<organism evidence="4 5">
    <name type="scientific">Agrilus planipennis</name>
    <name type="common">Emerald ash borer</name>
    <name type="synonym">Agrilus marcopoli</name>
    <dbReference type="NCBI Taxonomy" id="224129"/>
    <lineage>
        <taxon>Eukaryota</taxon>
        <taxon>Metazoa</taxon>
        <taxon>Ecdysozoa</taxon>
        <taxon>Arthropoda</taxon>
        <taxon>Hexapoda</taxon>
        <taxon>Insecta</taxon>
        <taxon>Pterygota</taxon>
        <taxon>Neoptera</taxon>
        <taxon>Endopterygota</taxon>
        <taxon>Coleoptera</taxon>
        <taxon>Polyphaga</taxon>
        <taxon>Elateriformia</taxon>
        <taxon>Buprestoidea</taxon>
        <taxon>Buprestidae</taxon>
        <taxon>Agrilinae</taxon>
        <taxon>Agrilus</taxon>
    </lineage>
</organism>
<dbReference type="CDD" id="cd13220">
    <property type="entry name" value="PH-GRAM_GRAMDC"/>
    <property type="match status" value="2"/>
</dbReference>
<feature type="domain" description="GRAM" evidence="3">
    <location>
        <begin position="181"/>
        <end position="244"/>
    </location>
</feature>
<reference evidence="5" key="1">
    <citation type="submission" date="2025-08" db="UniProtKB">
        <authorList>
            <consortium name="RefSeq"/>
        </authorList>
    </citation>
    <scope>IDENTIFICATION</scope>
    <source>
        <tissue evidence="5">Entire body</tissue>
    </source>
</reference>
<dbReference type="InParanoid" id="A0A7F5R6I2"/>